<evidence type="ECO:0000313" key="10">
    <source>
        <dbReference type="Proteomes" id="UP000320653"/>
    </source>
</evidence>
<evidence type="ECO:0000259" key="8">
    <source>
        <dbReference type="PROSITE" id="PS50928"/>
    </source>
</evidence>
<dbReference type="RefSeq" id="WP_145631959.1">
    <property type="nucleotide sequence ID" value="NZ_VIWP01000001.1"/>
</dbReference>
<proteinExistence type="inferred from homology"/>
<dbReference type="CDD" id="cd06261">
    <property type="entry name" value="TM_PBP2"/>
    <property type="match status" value="1"/>
</dbReference>
<keyword evidence="4 7" id="KW-0812">Transmembrane</keyword>
<reference evidence="9 10" key="1">
    <citation type="submission" date="2019-06" db="EMBL/GenBank/DDBJ databases">
        <title>Sorghum-associated microbial communities from plants grown in Nebraska, USA.</title>
        <authorList>
            <person name="Schachtman D."/>
        </authorList>
    </citation>
    <scope>NUCLEOTIDE SEQUENCE [LARGE SCALE GENOMIC DNA]</scope>
    <source>
        <strain evidence="9 10">1225</strain>
    </source>
</reference>
<feature type="transmembrane region" description="Helical" evidence="7">
    <location>
        <begin position="289"/>
        <end position="312"/>
    </location>
</feature>
<name>A0A561R7P1_9HYPH</name>
<keyword evidence="3" id="KW-1003">Cell membrane</keyword>
<dbReference type="InterPro" id="IPR000515">
    <property type="entry name" value="MetI-like"/>
</dbReference>
<dbReference type="PANTHER" id="PTHR43005:SF2">
    <property type="entry name" value="INTEGRAL MEMBRANE SUGAR TRANSPORT PROTEIN"/>
    <property type="match status" value="1"/>
</dbReference>
<sequence>MSAVEVGNRGRSGPGSARGVYAKAGVLPVFEKQRQRFFWLLLAPVLAILGVVTLLPTLYLLITSFTPLNLANPATAWDFSDPLVNYRTLLTDDRLHNSLWVQAKLSLVTVVLQLLFGLGIALLLNVRTPLMNALRTSFLVPMVLPPIVVAIIWKVLYSPDISPAWWLFQVLGWNIQTPITNAAWALSAIVVADTWEWFPFTMLIILAALAMMPEEQREAAVVDGASTWQLTWYITLPYLKQTLMVAGLFRLIDSIKTFPLIYILTDGGPGSVTEVSNYYIFVQSFSFSYIGYSSAVTMVLLAMIVVLSWVIVRAVSGGSNGDQ</sequence>
<feature type="transmembrane region" description="Helical" evidence="7">
    <location>
        <begin position="37"/>
        <end position="62"/>
    </location>
</feature>
<dbReference type="Pfam" id="PF00528">
    <property type="entry name" value="BPD_transp_1"/>
    <property type="match status" value="1"/>
</dbReference>
<dbReference type="Proteomes" id="UP000320653">
    <property type="component" value="Unassembled WGS sequence"/>
</dbReference>
<keyword evidence="10" id="KW-1185">Reference proteome</keyword>
<comment type="similarity">
    <text evidence="7">Belongs to the binding-protein-dependent transport system permease family.</text>
</comment>
<feature type="transmembrane region" description="Helical" evidence="7">
    <location>
        <begin position="105"/>
        <end position="126"/>
    </location>
</feature>
<organism evidence="9 10">
    <name type="scientific">Neorhizobium alkalisoli</name>
    <dbReference type="NCBI Taxonomy" id="528178"/>
    <lineage>
        <taxon>Bacteria</taxon>
        <taxon>Pseudomonadati</taxon>
        <taxon>Pseudomonadota</taxon>
        <taxon>Alphaproteobacteria</taxon>
        <taxon>Hyphomicrobiales</taxon>
        <taxon>Rhizobiaceae</taxon>
        <taxon>Rhizobium/Agrobacterium group</taxon>
        <taxon>Neorhizobium</taxon>
    </lineage>
</organism>
<dbReference type="AlphaFoldDB" id="A0A561R7P1"/>
<feature type="transmembrane region" description="Helical" evidence="7">
    <location>
        <begin position="138"/>
        <end position="157"/>
    </location>
</feature>
<comment type="caution">
    <text evidence="9">The sequence shown here is derived from an EMBL/GenBank/DDBJ whole genome shotgun (WGS) entry which is preliminary data.</text>
</comment>
<evidence type="ECO:0000256" key="4">
    <source>
        <dbReference type="ARBA" id="ARBA00022692"/>
    </source>
</evidence>
<keyword evidence="6 7" id="KW-0472">Membrane</keyword>
<dbReference type="OrthoDB" id="9801818at2"/>
<accession>A0A561R7P1</accession>
<evidence type="ECO:0000256" key="7">
    <source>
        <dbReference type="RuleBase" id="RU363032"/>
    </source>
</evidence>
<dbReference type="PANTHER" id="PTHR43005">
    <property type="entry name" value="BLR7065 PROTEIN"/>
    <property type="match status" value="1"/>
</dbReference>
<comment type="subcellular location">
    <subcellularLocation>
        <location evidence="1 7">Cell membrane</location>
        <topology evidence="1 7">Multi-pass membrane protein</topology>
    </subcellularLocation>
</comment>
<dbReference type="PROSITE" id="PS50928">
    <property type="entry name" value="ABC_TM1"/>
    <property type="match status" value="1"/>
</dbReference>
<evidence type="ECO:0000256" key="1">
    <source>
        <dbReference type="ARBA" id="ARBA00004651"/>
    </source>
</evidence>
<evidence type="ECO:0000256" key="6">
    <source>
        <dbReference type="ARBA" id="ARBA00023136"/>
    </source>
</evidence>
<dbReference type="Gene3D" id="1.10.3720.10">
    <property type="entry name" value="MetI-like"/>
    <property type="match status" value="1"/>
</dbReference>
<dbReference type="GO" id="GO:0055085">
    <property type="term" value="P:transmembrane transport"/>
    <property type="evidence" value="ECO:0007669"/>
    <property type="project" value="InterPro"/>
</dbReference>
<feature type="transmembrane region" description="Helical" evidence="7">
    <location>
        <begin position="182"/>
        <end position="209"/>
    </location>
</feature>
<evidence type="ECO:0000256" key="5">
    <source>
        <dbReference type="ARBA" id="ARBA00022989"/>
    </source>
</evidence>
<keyword evidence="5 7" id="KW-1133">Transmembrane helix</keyword>
<protein>
    <submittedName>
        <fullName evidence="9">Carbohydrate ABC transporter membrane protein 1 (CUT1 family)</fullName>
    </submittedName>
</protein>
<dbReference type="EMBL" id="VIWP01000001">
    <property type="protein sequence ID" value="TWF58651.1"/>
    <property type="molecule type" value="Genomic_DNA"/>
</dbReference>
<dbReference type="InterPro" id="IPR035906">
    <property type="entry name" value="MetI-like_sf"/>
</dbReference>
<evidence type="ECO:0000313" key="9">
    <source>
        <dbReference type="EMBL" id="TWF58651.1"/>
    </source>
</evidence>
<evidence type="ECO:0000256" key="3">
    <source>
        <dbReference type="ARBA" id="ARBA00022475"/>
    </source>
</evidence>
<dbReference type="SUPFAM" id="SSF161098">
    <property type="entry name" value="MetI-like"/>
    <property type="match status" value="1"/>
</dbReference>
<feature type="domain" description="ABC transmembrane type-1" evidence="8">
    <location>
        <begin position="99"/>
        <end position="311"/>
    </location>
</feature>
<dbReference type="GO" id="GO:0005886">
    <property type="term" value="C:plasma membrane"/>
    <property type="evidence" value="ECO:0007669"/>
    <property type="project" value="UniProtKB-SubCell"/>
</dbReference>
<evidence type="ECO:0000256" key="2">
    <source>
        <dbReference type="ARBA" id="ARBA00022448"/>
    </source>
</evidence>
<gene>
    <name evidence="9" type="ORF">FHW37_101455</name>
</gene>
<keyword evidence="2 7" id="KW-0813">Transport</keyword>